<dbReference type="EMBL" id="QFKX01000001">
    <property type="protein sequence ID" value="PWH07199.1"/>
    <property type="molecule type" value="Genomic_DNA"/>
</dbReference>
<dbReference type="InterPro" id="IPR025326">
    <property type="entry name" value="DUF4232"/>
</dbReference>
<keyword evidence="5" id="KW-1185">Reference proteome</keyword>
<protein>
    <recommendedName>
        <fullName evidence="3">DUF4232 domain-containing protein</fullName>
    </recommendedName>
</protein>
<dbReference type="RefSeq" id="WP_109274083.1">
    <property type="nucleotide sequence ID" value="NZ_QFKX01000001.1"/>
</dbReference>
<evidence type="ECO:0000256" key="1">
    <source>
        <dbReference type="SAM" id="MobiDB-lite"/>
    </source>
</evidence>
<evidence type="ECO:0000313" key="5">
    <source>
        <dbReference type="Proteomes" id="UP000245590"/>
    </source>
</evidence>
<feature type="chain" id="PRO_5038458482" description="DUF4232 domain-containing protein" evidence="2">
    <location>
        <begin position="21"/>
        <end position="277"/>
    </location>
</feature>
<organism evidence="4 5">
    <name type="scientific">Brachybacterium endophyticum</name>
    <dbReference type="NCBI Taxonomy" id="2182385"/>
    <lineage>
        <taxon>Bacteria</taxon>
        <taxon>Bacillati</taxon>
        <taxon>Actinomycetota</taxon>
        <taxon>Actinomycetes</taxon>
        <taxon>Micrococcales</taxon>
        <taxon>Dermabacteraceae</taxon>
        <taxon>Brachybacterium</taxon>
    </lineage>
</organism>
<accession>A0A2U2RMU9</accession>
<keyword evidence="2" id="KW-0732">Signal</keyword>
<feature type="signal peptide" evidence="2">
    <location>
        <begin position="1"/>
        <end position="20"/>
    </location>
</feature>
<dbReference type="Pfam" id="PF14016">
    <property type="entry name" value="DUF4232"/>
    <property type="match status" value="1"/>
</dbReference>
<gene>
    <name evidence="4" type="ORF">DEO23_00595</name>
</gene>
<reference evidence="4 5" key="1">
    <citation type="submission" date="2018-05" db="EMBL/GenBank/DDBJ databases">
        <title>Brachybacterium sp. M1HQ-2T, whole genome shotgun sequence.</title>
        <authorList>
            <person name="Tuo L."/>
        </authorList>
    </citation>
    <scope>NUCLEOTIDE SEQUENCE [LARGE SCALE GENOMIC DNA]</scope>
    <source>
        <strain evidence="4 5">M1HQ-2</strain>
    </source>
</reference>
<feature type="region of interest" description="Disordered" evidence="1">
    <location>
        <begin position="25"/>
        <end position="149"/>
    </location>
</feature>
<evidence type="ECO:0000256" key="2">
    <source>
        <dbReference type="SAM" id="SignalP"/>
    </source>
</evidence>
<evidence type="ECO:0000313" key="4">
    <source>
        <dbReference type="EMBL" id="PWH07199.1"/>
    </source>
</evidence>
<sequence length="277" mass="27158">MNGRTLARTICALSATTVLALGVAACDGGQGDDSGGGSSADQQKTSDGGGGDGAEGTSADEDSDKDSGTASDGGSDEAGGTKDSEDPSSSDDASKNDDTSKGDDSGTSEAPSNHKGKDSGTTTGKATGGGPNDKVSECSSGNLDVGVEQGDSAAGSTLYTITFTNTGDDPCRIGGYPGVSAVGEGNGSQVGQPAAHSGQKGSGAVLIPNGHAQSTLRAVNIGDDGGPLGKECKATTADGFRIYPPNSTKAKYVEQDSFDACAGDVEWLTTDGVHGMK</sequence>
<dbReference type="PROSITE" id="PS51257">
    <property type="entry name" value="PROKAR_LIPOPROTEIN"/>
    <property type="match status" value="1"/>
</dbReference>
<feature type="compositionally biased region" description="Gly residues" evidence="1">
    <location>
        <begin position="28"/>
        <end position="38"/>
    </location>
</feature>
<feature type="compositionally biased region" description="Basic and acidic residues" evidence="1">
    <location>
        <begin position="92"/>
        <end position="104"/>
    </location>
</feature>
<feature type="domain" description="DUF4232" evidence="3">
    <location>
        <begin position="138"/>
        <end position="270"/>
    </location>
</feature>
<dbReference type="Proteomes" id="UP000245590">
    <property type="component" value="Unassembled WGS sequence"/>
</dbReference>
<evidence type="ECO:0000259" key="3">
    <source>
        <dbReference type="Pfam" id="PF14016"/>
    </source>
</evidence>
<comment type="caution">
    <text evidence="4">The sequence shown here is derived from an EMBL/GenBank/DDBJ whole genome shotgun (WGS) entry which is preliminary data.</text>
</comment>
<name>A0A2U2RMU9_9MICO</name>
<proteinExistence type="predicted"/>
<dbReference type="AlphaFoldDB" id="A0A2U2RMU9"/>